<dbReference type="eggNOG" id="COG0834">
    <property type="taxonomic scope" value="Bacteria"/>
</dbReference>
<dbReference type="Pfam" id="PF00497">
    <property type="entry name" value="SBP_bac_3"/>
    <property type="match status" value="1"/>
</dbReference>
<organism evidence="3 4">
    <name type="scientific">Maridesulfovibrio salexigens (strain ATCC 14822 / DSM 2638 / NCIMB 8403 / VKM B-1763)</name>
    <name type="common">Desulfovibrio salexigens</name>
    <dbReference type="NCBI Taxonomy" id="526222"/>
    <lineage>
        <taxon>Bacteria</taxon>
        <taxon>Pseudomonadati</taxon>
        <taxon>Thermodesulfobacteriota</taxon>
        <taxon>Desulfovibrionia</taxon>
        <taxon>Desulfovibrionales</taxon>
        <taxon>Desulfovibrionaceae</taxon>
        <taxon>Maridesulfovibrio</taxon>
    </lineage>
</organism>
<dbReference type="RefSeq" id="WP_015852657.1">
    <property type="nucleotide sequence ID" value="NC_012881.1"/>
</dbReference>
<gene>
    <name evidence="3" type="ordered locus">Desal_2788</name>
</gene>
<dbReference type="Gene3D" id="3.40.190.10">
    <property type="entry name" value="Periplasmic binding protein-like II"/>
    <property type="match status" value="2"/>
</dbReference>
<dbReference type="SUPFAM" id="SSF53850">
    <property type="entry name" value="Periplasmic binding protein-like II"/>
    <property type="match status" value="1"/>
</dbReference>
<evidence type="ECO:0000313" key="3">
    <source>
        <dbReference type="EMBL" id="ACS80841.1"/>
    </source>
</evidence>
<name>C6BZK4_MARSD</name>
<sequence>MSVRRFKIFFATMLLLLGIGVASAGADNVIYLSSLEWPPYVGKRLPESGTSARIVSQAFAAMGYELKILFMPWKRTMRMVETDFMVAGYFPEYYSKERAEKYIFSKSYGCSPVSLLVRKKNPVNWRSVDDLAGLRVGFVAGYVNTPELDMAVFNGTIDADYAPSDKSNIMKVIKGRIDCAVIDPLVFSYLAVTDQEVGKRSDTVEIDPRAFGVNELFVAFRKDEQGLFYSRILNEGLSKIGIAGACKQRD</sequence>
<dbReference type="HOGENOM" id="CLU_064076_3_2_7"/>
<accession>C6BZK4</accession>
<dbReference type="AlphaFoldDB" id="C6BZK4"/>
<keyword evidence="4" id="KW-1185">Reference proteome</keyword>
<protein>
    <submittedName>
        <fullName evidence="3">Extracellular solute-binding protein family 3</fullName>
    </submittedName>
</protein>
<evidence type="ECO:0000256" key="1">
    <source>
        <dbReference type="ARBA" id="ARBA00022729"/>
    </source>
</evidence>
<keyword evidence="1" id="KW-0732">Signal</keyword>
<feature type="domain" description="Solute-binding protein family 3/N-terminal" evidence="2">
    <location>
        <begin position="47"/>
        <end position="240"/>
    </location>
</feature>
<proteinExistence type="predicted"/>
<dbReference type="STRING" id="526222.Desal_2788"/>
<dbReference type="Proteomes" id="UP000002601">
    <property type="component" value="Chromosome"/>
</dbReference>
<dbReference type="EMBL" id="CP001649">
    <property type="protein sequence ID" value="ACS80841.1"/>
    <property type="molecule type" value="Genomic_DNA"/>
</dbReference>
<dbReference type="PANTHER" id="PTHR35936:SF25">
    <property type="entry name" value="ABC TRANSPORTER SUBSTRATE-BINDING PROTEIN"/>
    <property type="match status" value="1"/>
</dbReference>
<evidence type="ECO:0000259" key="2">
    <source>
        <dbReference type="Pfam" id="PF00497"/>
    </source>
</evidence>
<reference evidence="3 4" key="1">
    <citation type="submission" date="2009-06" db="EMBL/GenBank/DDBJ databases">
        <title>Complete sequence of Desulfovibrio salexigens DSM 2638.</title>
        <authorList>
            <consortium name="US DOE Joint Genome Institute"/>
            <person name="Lucas S."/>
            <person name="Copeland A."/>
            <person name="Lapidus A."/>
            <person name="Glavina del Rio T."/>
            <person name="Tice H."/>
            <person name="Bruce D."/>
            <person name="Goodwin L."/>
            <person name="Pitluck S."/>
            <person name="Munk A.C."/>
            <person name="Brettin T."/>
            <person name="Detter J.C."/>
            <person name="Han C."/>
            <person name="Tapia R."/>
            <person name="Larimer F."/>
            <person name="Land M."/>
            <person name="Hauser L."/>
            <person name="Kyrpides N."/>
            <person name="Anderson I."/>
            <person name="Wall J.D."/>
            <person name="Arkin A.P."/>
            <person name="Dehal P."/>
            <person name="Chivian D."/>
            <person name="Giles B."/>
            <person name="Hazen T.C."/>
        </authorList>
    </citation>
    <scope>NUCLEOTIDE SEQUENCE [LARGE SCALE GENOMIC DNA]</scope>
    <source>
        <strain evidence="4">ATCC 14822 / DSM 2638 / NCIMB 8403 / VKM B-1763</strain>
    </source>
</reference>
<dbReference type="OrthoDB" id="5296159at2"/>
<dbReference type="InterPro" id="IPR001638">
    <property type="entry name" value="Solute-binding_3/MltF_N"/>
</dbReference>
<dbReference type="PANTHER" id="PTHR35936">
    <property type="entry name" value="MEMBRANE-BOUND LYTIC MUREIN TRANSGLYCOSYLASE F"/>
    <property type="match status" value="1"/>
</dbReference>
<dbReference type="KEGG" id="dsa:Desal_2788"/>
<evidence type="ECO:0000313" key="4">
    <source>
        <dbReference type="Proteomes" id="UP000002601"/>
    </source>
</evidence>